<organism evidence="9">
    <name type="scientific">Botryllus schlosseri</name>
    <name type="common">Golden star tunicate</name>
    <name type="synonym">Alcyonium schlosseri</name>
    <dbReference type="NCBI Taxonomy" id="30301"/>
    <lineage>
        <taxon>Eukaryota</taxon>
        <taxon>Metazoa</taxon>
        <taxon>Chordata</taxon>
        <taxon>Tunicata</taxon>
        <taxon>Ascidiacea</taxon>
        <taxon>Stolidobranchia</taxon>
        <taxon>Styelidae</taxon>
        <taxon>Botryllus</taxon>
    </lineage>
</organism>
<keyword evidence="3 7" id="KW-0862">Zinc</keyword>
<dbReference type="GO" id="GO:0004784">
    <property type="term" value="F:superoxide dismutase activity"/>
    <property type="evidence" value="ECO:0007669"/>
    <property type="project" value="UniProtKB-EC"/>
</dbReference>
<evidence type="ECO:0000256" key="6">
    <source>
        <dbReference type="ARBA" id="ARBA00023008"/>
    </source>
</evidence>
<dbReference type="AlphaFoldDB" id="A0A1C8FST5"/>
<dbReference type="InterPro" id="IPR018152">
    <property type="entry name" value="SOD_Cu/Zn_BS"/>
</dbReference>
<dbReference type="PRINTS" id="PR00068">
    <property type="entry name" value="CUZNDISMTASE"/>
</dbReference>
<keyword evidence="5 7" id="KW-0560">Oxidoreductase</keyword>
<dbReference type="EC" id="1.15.1.1" evidence="7"/>
<dbReference type="Gene3D" id="2.60.40.200">
    <property type="entry name" value="Superoxide dismutase, copper/zinc binding domain"/>
    <property type="match status" value="1"/>
</dbReference>
<reference evidence="9" key="1">
    <citation type="submission" date="2015-06" db="EMBL/GenBank/DDBJ databases">
        <title>Characterization and transcription studies of genes involved in oxidative stress response in the colonial ascidian Botryllus schlosseri.</title>
        <authorList>
            <person name="Franchi N."/>
            <person name="Ballin F."/>
            <person name="Ballarin L."/>
        </authorList>
    </citation>
    <scope>NUCLEOTIDE SEQUENCE</scope>
</reference>
<dbReference type="PROSITE" id="PS00087">
    <property type="entry name" value="SOD_CU_ZN_1"/>
    <property type="match status" value="1"/>
</dbReference>
<dbReference type="CDD" id="cd00305">
    <property type="entry name" value="Cu-Zn_Superoxide_Dismutase"/>
    <property type="match status" value="1"/>
</dbReference>
<dbReference type="FunFam" id="2.60.40.200:FF:000001">
    <property type="entry name" value="Superoxide dismutase [Cu-Zn]"/>
    <property type="match status" value="1"/>
</dbReference>
<keyword evidence="6 7" id="KW-0186">Copper</keyword>
<keyword evidence="4" id="KW-0049">Antioxidant</keyword>
<evidence type="ECO:0000256" key="3">
    <source>
        <dbReference type="ARBA" id="ARBA00022833"/>
    </source>
</evidence>
<keyword evidence="2 7" id="KW-0479">Metal-binding</keyword>
<dbReference type="PROSITE" id="PS00332">
    <property type="entry name" value="SOD_CU_ZN_2"/>
    <property type="match status" value="1"/>
</dbReference>
<dbReference type="PANTHER" id="PTHR10003">
    <property type="entry name" value="SUPEROXIDE DISMUTASE CU-ZN -RELATED"/>
    <property type="match status" value="1"/>
</dbReference>
<comment type="similarity">
    <text evidence="1 7">Belongs to the Cu-Zn superoxide dismutase family.</text>
</comment>
<proteinExistence type="evidence at transcript level"/>
<dbReference type="InterPro" id="IPR001424">
    <property type="entry name" value="SOD_Cu_Zn_dom"/>
</dbReference>
<evidence type="ECO:0000256" key="5">
    <source>
        <dbReference type="ARBA" id="ARBA00023002"/>
    </source>
</evidence>
<evidence type="ECO:0000256" key="4">
    <source>
        <dbReference type="ARBA" id="ARBA00022862"/>
    </source>
</evidence>
<dbReference type="InterPro" id="IPR036423">
    <property type="entry name" value="SOD-like_Cu/Zn_dom_sf"/>
</dbReference>
<feature type="domain" description="Superoxide dismutase copper/zinc binding" evidence="8">
    <location>
        <begin position="11"/>
        <end position="144"/>
    </location>
</feature>
<protein>
    <recommendedName>
        <fullName evidence="7">Superoxide dismutase [Cu-Zn]</fullName>
        <ecNumber evidence="7">1.15.1.1</ecNumber>
    </recommendedName>
</protein>
<evidence type="ECO:0000313" key="9">
    <source>
        <dbReference type="EMBL" id="AMY56533.1"/>
    </source>
</evidence>
<dbReference type="SUPFAM" id="SSF49329">
    <property type="entry name" value="Cu,Zn superoxide dismutase-like"/>
    <property type="match status" value="1"/>
</dbReference>
<evidence type="ECO:0000259" key="8">
    <source>
        <dbReference type="Pfam" id="PF00080"/>
    </source>
</evidence>
<comment type="function">
    <text evidence="7">Destroys radicals which are normally produced within the cells and which are toxic to biological systems.</text>
</comment>
<dbReference type="InterPro" id="IPR024134">
    <property type="entry name" value="SOD_Cu/Zn_/chaperone"/>
</dbReference>
<sequence length="148" mass="15279">MSAVCNLEGDVSGTIRFVQEGTDCVITGTVQGLTPGNHGFHIHEFGDRTEGCTSTGGHWNPTKVDHAGPDDNPRHFGDLGNITADANGKAEVNITDKLVTLHGEYSVIGRAVVVHAGEDDLGLGGFPDSKTTGHAGGRVACGVIGFGK</sequence>
<dbReference type="Pfam" id="PF00080">
    <property type="entry name" value="Sod_Cu"/>
    <property type="match status" value="1"/>
</dbReference>
<evidence type="ECO:0000256" key="7">
    <source>
        <dbReference type="RuleBase" id="RU000393"/>
    </source>
</evidence>
<accession>A0A1C8FST5</accession>
<comment type="cofactor">
    <cofactor evidence="7">
        <name>Cu cation</name>
        <dbReference type="ChEBI" id="CHEBI:23378"/>
    </cofactor>
    <text evidence="7">Binds 1 copper ion per subunit.</text>
</comment>
<comment type="cofactor">
    <cofactor evidence="7">
        <name>Zn(2+)</name>
        <dbReference type="ChEBI" id="CHEBI:29105"/>
    </cofactor>
    <text evidence="7">Binds 1 zinc ion per subunit.</text>
</comment>
<dbReference type="EMBL" id="KT120028">
    <property type="protein sequence ID" value="AMY56533.1"/>
    <property type="molecule type" value="mRNA"/>
</dbReference>
<evidence type="ECO:0000256" key="1">
    <source>
        <dbReference type="ARBA" id="ARBA00010457"/>
    </source>
</evidence>
<dbReference type="GO" id="GO:0005507">
    <property type="term" value="F:copper ion binding"/>
    <property type="evidence" value="ECO:0007669"/>
    <property type="project" value="InterPro"/>
</dbReference>
<name>A0A1C8FST5_BOTSH</name>
<comment type="catalytic activity">
    <reaction evidence="7">
        <text>2 superoxide + 2 H(+) = H2O2 + O2</text>
        <dbReference type="Rhea" id="RHEA:20696"/>
        <dbReference type="ChEBI" id="CHEBI:15378"/>
        <dbReference type="ChEBI" id="CHEBI:15379"/>
        <dbReference type="ChEBI" id="CHEBI:16240"/>
        <dbReference type="ChEBI" id="CHEBI:18421"/>
        <dbReference type="EC" id="1.15.1.1"/>
    </reaction>
</comment>
<evidence type="ECO:0000256" key="2">
    <source>
        <dbReference type="ARBA" id="ARBA00022723"/>
    </source>
</evidence>